<dbReference type="Gene3D" id="2.60.120.10">
    <property type="entry name" value="Jelly Rolls"/>
    <property type="match status" value="2"/>
</dbReference>
<keyword evidence="3" id="KW-0808">Transferase</keyword>
<keyword evidence="1" id="KW-0479">Metal-binding</keyword>
<dbReference type="PANTHER" id="PTHR42742:SF3">
    <property type="entry name" value="FRUCTOKINASE"/>
    <property type="match status" value="1"/>
</dbReference>
<dbReference type="GO" id="GO:0046872">
    <property type="term" value="F:metal ion binding"/>
    <property type="evidence" value="ECO:0007669"/>
    <property type="project" value="UniProtKB-KW"/>
</dbReference>
<evidence type="ECO:0000313" key="4">
    <source>
        <dbReference type="Proteomes" id="UP000317638"/>
    </source>
</evidence>
<dbReference type="InterPro" id="IPR011051">
    <property type="entry name" value="RmlC_Cupin_sf"/>
</dbReference>
<protein>
    <submittedName>
        <fullName evidence="3">Carbohydrate kinase</fullName>
    </submittedName>
</protein>
<organism evidence="3 4">
    <name type="scientific">Tessaracoccus rhinocerotis</name>
    <dbReference type="NCBI Taxonomy" id="1689449"/>
    <lineage>
        <taxon>Bacteria</taxon>
        <taxon>Bacillati</taxon>
        <taxon>Actinomycetota</taxon>
        <taxon>Actinomycetes</taxon>
        <taxon>Propionibacteriales</taxon>
        <taxon>Propionibacteriaceae</taxon>
        <taxon>Tessaracoccus</taxon>
    </lineage>
</organism>
<proteinExistence type="predicted"/>
<dbReference type="InterPro" id="IPR014710">
    <property type="entry name" value="RmlC-like_jellyroll"/>
</dbReference>
<dbReference type="Proteomes" id="UP000317638">
    <property type="component" value="Unassembled WGS sequence"/>
</dbReference>
<name>A0A553K2S9_9ACTN</name>
<accession>A0A553K2S9</accession>
<dbReference type="OrthoDB" id="9808275at2"/>
<evidence type="ECO:0000313" key="3">
    <source>
        <dbReference type="EMBL" id="TRY18994.1"/>
    </source>
</evidence>
<sequence>MTLEPIILPANQPADRFYTGGARIAEFRGESHDGGNTPEDWVASTTCLFGEQSLGLTRLGSGQYLRDAVATDPVGWLGAEHAQRWGSDTKLLTKLLDAGQRLPVHIHPDGAFAGRHLGRAHGKTEAWLVLRPGTVHLGLRREVSPEELARLVAEQDTETLLDALHPVAVEAGDAVFVPSGFPHAIGEGILLVEVQEPEDLSILLEWEGFALDPEAPKELGLGFDLALQATDLRVRTTEEIEDLVVRGGAGSAMPEAAAPYFRAHWVSAGALEQGFAVVVVLEGGGTLDWATGSIEVGRGDTLVVPHATPATLTGDLRAAWCRPPAPSAPDAA</sequence>
<keyword evidence="3" id="KW-0418">Kinase</keyword>
<dbReference type="GO" id="GO:0016301">
    <property type="term" value="F:kinase activity"/>
    <property type="evidence" value="ECO:0007669"/>
    <property type="project" value="UniProtKB-KW"/>
</dbReference>
<keyword evidence="4" id="KW-1185">Reference proteome</keyword>
<dbReference type="PANTHER" id="PTHR42742">
    <property type="entry name" value="TRANSCRIPTIONAL REPRESSOR MPRA"/>
    <property type="match status" value="1"/>
</dbReference>
<dbReference type="AlphaFoldDB" id="A0A553K2S9"/>
<reference evidence="3 4" key="1">
    <citation type="submission" date="2019-07" db="EMBL/GenBank/DDBJ databases">
        <authorList>
            <person name="Zhou L.-Y."/>
        </authorList>
    </citation>
    <scope>NUCLEOTIDE SEQUENCE [LARGE SCALE GENOMIC DNA]</scope>
    <source>
        <strain evidence="3 4">YIM 101269</strain>
    </source>
</reference>
<dbReference type="SUPFAM" id="SSF51182">
    <property type="entry name" value="RmlC-like cupins"/>
    <property type="match status" value="1"/>
</dbReference>
<dbReference type="CDD" id="cd07010">
    <property type="entry name" value="cupin_PMI_type_I_N_bac"/>
    <property type="match status" value="1"/>
</dbReference>
<comment type="caution">
    <text evidence="3">The sequence shown here is derived from an EMBL/GenBank/DDBJ whole genome shotgun (WGS) entry which is preliminary data.</text>
</comment>
<dbReference type="EMBL" id="VKKG01000002">
    <property type="protein sequence ID" value="TRY18994.1"/>
    <property type="molecule type" value="Genomic_DNA"/>
</dbReference>
<evidence type="ECO:0000256" key="2">
    <source>
        <dbReference type="ARBA" id="ARBA00022833"/>
    </source>
</evidence>
<keyword evidence="2" id="KW-0862">Zinc</keyword>
<dbReference type="InterPro" id="IPR051804">
    <property type="entry name" value="Carb_Metab_Reg_Kinase/Isom"/>
</dbReference>
<gene>
    <name evidence="3" type="ORF">FOJ82_07790</name>
</gene>
<dbReference type="RefSeq" id="WP_143937886.1">
    <property type="nucleotide sequence ID" value="NZ_VKKG01000002.1"/>
</dbReference>
<evidence type="ECO:0000256" key="1">
    <source>
        <dbReference type="ARBA" id="ARBA00022723"/>
    </source>
</evidence>